<proteinExistence type="predicted"/>
<name>A0A914ZBE3_9BILA</name>
<evidence type="ECO:0000313" key="2">
    <source>
        <dbReference type="Proteomes" id="UP000887577"/>
    </source>
</evidence>
<sequence length="141" mass="15183">MFHFILLILITFLSFIICTSIFCATKKQKVDGKTTSMDDPPSKKCNTKGGLLADDPDLKSLKLRAKEQKKAGGAAASLVTATKQSTLEGTDLKSLDDAGKKKEQQKVQTAITPLDQKAMSAYVNKTSVNQDGVSVTIFLGI</sequence>
<keyword evidence="1" id="KW-0732">Signal</keyword>
<keyword evidence="2" id="KW-1185">Reference proteome</keyword>
<evidence type="ECO:0000256" key="1">
    <source>
        <dbReference type="SAM" id="SignalP"/>
    </source>
</evidence>
<dbReference type="Proteomes" id="UP000887577">
    <property type="component" value="Unplaced"/>
</dbReference>
<feature type="chain" id="PRO_5036834429" evidence="1">
    <location>
        <begin position="19"/>
        <end position="141"/>
    </location>
</feature>
<dbReference type="WBParaSite" id="PSU_v2.g9976.t1">
    <property type="protein sequence ID" value="PSU_v2.g9976.t1"/>
    <property type="gene ID" value="PSU_v2.g9976"/>
</dbReference>
<organism evidence="2 3">
    <name type="scientific">Panagrolaimus superbus</name>
    <dbReference type="NCBI Taxonomy" id="310955"/>
    <lineage>
        <taxon>Eukaryota</taxon>
        <taxon>Metazoa</taxon>
        <taxon>Ecdysozoa</taxon>
        <taxon>Nematoda</taxon>
        <taxon>Chromadorea</taxon>
        <taxon>Rhabditida</taxon>
        <taxon>Tylenchina</taxon>
        <taxon>Panagrolaimomorpha</taxon>
        <taxon>Panagrolaimoidea</taxon>
        <taxon>Panagrolaimidae</taxon>
        <taxon>Panagrolaimus</taxon>
    </lineage>
</organism>
<accession>A0A914ZBE3</accession>
<evidence type="ECO:0000313" key="3">
    <source>
        <dbReference type="WBParaSite" id="PSU_v2.g9976.t1"/>
    </source>
</evidence>
<protein>
    <submittedName>
        <fullName evidence="3">Uncharacterized protein</fullName>
    </submittedName>
</protein>
<dbReference type="AlphaFoldDB" id="A0A914ZBE3"/>
<feature type="signal peptide" evidence="1">
    <location>
        <begin position="1"/>
        <end position="18"/>
    </location>
</feature>
<reference evidence="3" key="1">
    <citation type="submission" date="2022-11" db="UniProtKB">
        <authorList>
            <consortium name="WormBaseParasite"/>
        </authorList>
    </citation>
    <scope>IDENTIFICATION</scope>
</reference>